<keyword evidence="1" id="KW-1133">Transmembrane helix</keyword>
<dbReference type="PANTHER" id="PTHR32026">
    <property type="entry name" value="METHYLTRANSFERASE-LIKE PROTEIN 24"/>
    <property type="match status" value="1"/>
</dbReference>
<dbReference type="InterPro" id="IPR025714">
    <property type="entry name" value="Methyltranfer_dom"/>
</dbReference>
<keyword evidence="1" id="KW-0472">Membrane</keyword>
<dbReference type="AlphaFoldDB" id="A0A4Y9YRB6"/>
<comment type="caution">
    <text evidence="3">The sequence shown here is derived from an EMBL/GenBank/DDBJ whole genome shotgun (WGS) entry which is preliminary data.</text>
</comment>
<feature type="domain" description="Methyltransferase" evidence="2">
    <location>
        <begin position="101"/>
        <end position="164"/>
    </location>
</feature>
<protein>
    <recommendedName>
        <fullName evidence="2">Methyltransferase domain-containing protein</fullName>
    </recommendedName>
</protein>
<dbReference type="PANTHER" id="PTHR32026:SF10">
    <property type="entry name" value="METHYLTRANSFERASE-LIKE PROTEIN 24-RELATED"/>
    <property type="match status" value="1"/>
</dbReference>
<name>A0A4Y9YRB6_9APHY</name>
<reference evidence="3 4" key="1">
    <citation type="submission" date="2019-01" db="EMBL/GenBank/DDBJ databases">
        <title>Genome sequencing of the rare red list fungi Fomitopsis rosea.</title>
        <authorList>
            <person name="Buettner E."/>
            <person name="Kellner H."/>
        </authorList>
    </citation>
    <scope>NUCLEOTIDE SEQUENCE [LARGE SCALE GENOMIC DNA]</scope>
    <source>
        <strain evidence="3 4">DSM 105464</strain>
    </source>
</reference>
<evidence type="ECO:0000256" key="1">
    <source>
        <dbReference type="SAM" id="Phobius"/>
    </source>
</evidence>
<dbReference type="Pfam" id="PF13383">
    <property type="entry name" value="Methyltransf_22"/>
    <property type="match status" value="1"/>
</dbReference>
<evidence type="ECO:0000259" key="2">
    <source>
        <dbReference type="Pfam" id="PF13383"/>
    </source>
</evidence>
<dbReference type="Gene3D" id="3.40.50.150">
    <property type="entry name" value="Vaccinia Virus protein VP39"/>
    <property type="match status" value="1"/>
</dbReference>
<proteinExistence type="predicted"/>
<gene>
    <name evidence="3" type="ORF">EVJ58_g2747</name>
</gene>
<organism evidence="3 4">
    <name type="scientific">Rhodofomes roseus</name>
    <dbReference type="NCBI Taxonomy" id="34475"/>
    <lineage>
        <taxon>Eukaryota</taxon>
        <taxon>Fungi</taxon>
        <taxon>Dikarya</taxon>
        <taxon>Basidiomycota</taxon>
        <taxon>Agaricomycotina</taxon>
        <taxon>Agaricomycetes</taxon>
        <taxon>Polyporales</taxon>
        <taxon>Rhodofomes</taxon>
    </lineage>
</organism>
<dbReference type="InterPro" id="IPR029063">
    <property type="entry name" value="SAM-dependent_MTases_sf"/>
</dbReference>
<dbReference type="STRING" id="34475.A0A4Y9YRB6"/>
<accession>A0A4Y9YRB6</accession>
<feature type="transmembrane region" description="Helical" evidence="1">
    <location>
        <begin position="12"/>
        <end position="29"/>
    </location>
</feature>
<keyword evidence="1" id="KW-0812">Transmembrane</keyword>
<dbReference type="Proteomes" id="UP000298390">
    <property type="component" value="Unassembled WGS sequence"/>
</dbReference>
<dbReference type="InterPro" id="IPR026913">
    <property type="entry name" value="METTL24"/>
</dbReference>
<evidence type="ECO:0000313" key="4">
    <source>
        <dbReference type="Proteomes" id="UP000298390"/>
    </source>
</evidence>
<sequence>MPFPLTVCQRHPRYAIFLVVLLFGSFLLLSPSDTFSPNRYHQSHVTARDHTLPARIEHAEDMYGRTLDRRQAMIKKFGPNPSQVVMFPPDREPWPAYTVWDFFPPVFNCPHELERIGALGDGGKWICGLSRVAEKQDCVIYSFGLDWDSTFEGELLQRTSHCKIYGAARTSRGSDSARRTRTGPADEPKMWTLRSLMAANGHDHIDVLHIDIEGWEFEVLRAMVVDFAGLGSVGEAAGEAGETQQERGALPFGQLLIEFHVWHQKFQEFLAFWEMLEGVGLRPFMSEVNLVYANYNRQSGVELAQYSFLNIRGDNVFTSDKALAPTAAQDGSALDAEPDLPGEPDVRTMRHAAVAAGALDVRRRPSDELRAYRKSAPAIARPASSKATRKPPRAIPGASLLIRTRIGVTMNRIPPPKPPPTEIYNGLHSLWAKTGMTANEFREFTNLVENTSDKYLSPRGSIINQGRQMLTKHYAEVAKLWHHEDKYKDDWPVRLYTKLYLASDDVCIQMVLIPAGRGADYVIPASLTHENTDVY</sequence>
<dbReference type="EMBL" id="SEKV01000104">
    <property type="protein sequence ID" value="TFY64258.1"/>
    <property type="molecule type" value="Genomic_DNA"/>
</dbReference>
<evidence type="ECO:0000313" key="3">
    <source>
        <dbReference type="EMBL" id="TFY64258.1"/>
    </source>
</evidence>